<name>A3U424_PSEBH</name>
<evidence type="ECO:0000313" key="2">
    <source>
        <dbReference type="EMBL" id="EAQ01071.1"/>
    </source>
</evidence>
<organism evidence="2 3">
    <name type="scientific">Pseudooceanicola batsensis (strain ATCC BAA-863 / DSM 15984 / KCTC 12145 / HTCC2597)</name>
    <name type="common">Oceanicola batsensis</name>
    <dbReference type="NCBI Taxonomy" id="252305"/>
    <lineage>
        <taxon>Bacteria</taxon>
        <taxon>Pseudomonadati</taxon>
        <taxon>Pseudomonadota</taxon>
        <taxon>Alphaproteobacteria</taxon>
        <taxon>Rhodobacterales</taxon>
        <taxon>Paracoccaceae</taxon>
        <taxon>Pseudooceanicola</taxon>
    </lineage>
</organism>
<dbReference type="RefSeq" id="WP_009804950.1">
    <property type="nucleotide sequence ID" value="NZ_CH724131.1"/>
</dbReference>
<comment type="caution">
    <text evidence="2">The sequence shown here is derived from an EMBL/GenBank/DDBJ whole genome shotgun (WGS) entry which is preliminary data.</text>
</comment>
<dbReference type="EMBL" id="AAMO01000019">
    <property type="protein sequence ID" value="EAQ01071.1"/>
    <property type="molecule type" value="Genomic_DNA"/>
</dbReference>
<reference evidence="2 3" key="1">
    <citation type="journal article" date="2010" name="J. Bacteriol.">
        <title>Genome sequences of Oceanicola granulosus HTCC2516(T) and Oceanicola batsensis HTCC2597(TDelta).</title>
        <authorList>
            <person name="Thrash J.C."/>
            <person name="Cho J.C."/>
            <person name="Vergin K.L."/>
            <person name="Giovannoni S.J."/>
        </authorList>
    </citation>
    <scope>NUCLEOTIDE SEQUENCE [LARGE SCALE GENOMIC DNA]</scope>
    <source>
        <strain evidence="3">ATCC BAA-863 / DSM 15984 / KCTC 12145 / HTCC2597</strain>
    </source>
</reference>
<gene>
    <name evidence="2" type="ORF">OB2597_03499</name>
</gene>
<proteinExistence type="predicted"/>
<keyword evidence="3" id="KW-1185">Reference proteome</keyword>
<dbReference type="AlphaFoldDB" id="A3U424"/>
<sequence length="77" mass="9001">MYDFDKHRRDVSSRHHRLFELLRTRDIRPNRLAAEDTPEREDLSERKADRPKLGASNADPESLRQFVSAAIASLRRG</sequence>
<protein>
    <submittedName>
        <fullName evidence="2">Uncharacterized protein</fullName>
    </submittedName>
</protein>
<evidence type="ECO:0000313" key="3">
    <source>
        <dbReference type="Proteomes" id="UP000004318"/>
    </source>
</evidence>
<feature type="compositionally biased region" description="Basic and acidic residues" evidence="1">
    <location>
        <begin position="40"/>
        <end position="52"/>
    </location>
</feature>
<feature type="region of interest" description="Disordered" evidence="1">
    <location>
        <begin position="29"/>
        <end position="60"/>
    </location>
</feature>
<accession>A3U424</accession>
<evidence type="ECO:0000256" key="1">
    <source>
        <dbReference type="SAM" id="MobiDB-lite"/>
    </source>
</evidence>
<dbReference type="HOGENOM" id="CLU_2634593_0_0_5"/>
<dbReference type="Proteomes" id="UP000004318">
    <property type="component" value="Unassembled WGS sequence"/>
</dbReference>